<dbReference type="SUPFAM" id="SSF52540">
    <property type="entry name" value="P-loop containing nucleoside triphosphate hydrolases"/>
    <property type="match status" value="1"/>
</dbReference>
<feature type="domain" description="DNA2/NAM7 helicase helicase" evidence="1">
    <location>
        <begin position="111"/>
        <end position="149"/>
    </location>
</feature>
<dbReference type="PANTHER" id="PTHR10887:SF495">
    <property type="entry name" value="HELICASE SENATAXIN ISOFORM X1-RELATED"/>
    <property type="match status" value="1"/>
</dbReference>
<gene>
    <name evidence="2" type="ORF">Ahy_B06g082003</name>
</gene>
<dbReference type="PANTHER" id="PTHR10887">
    <property type="entry name" value="DNA2/NAM7 HELICASE FAMILY"/>
    <property type="match status" value="1"/>
</dbReference>
<dbReference type="InterPro" id="IPR027417">
    <property type="entry name" value="P-loop_NTPase"/>
</dbReference>
<name>A0A444YMN9_ARAHY</name>
<evidence type="ECO:0000313" key="2">
    <source>
        <dbReference type="EMBL" id="RYR03167.1"/>
    </source>
</evidence>
<dbReference type="EMBL" id="SDMP01000016">
    <property type="protein sequence ID" value="RYR03167.1"/>
    <property type="molecule type" value="Genomic_DNA"/>
</dbReference>
<keyword evidence="3" id="KW-1185">Reference proteome</keyword>
<protein>
    <recommendedName>
        <fullName evidence="1">DNA2/NAM7 helicase helicase domain-containing protein</fullName>
    </recommendedName>
</protein>
<organism evidence="2 3">
    <name type="scientific">Arachis hypogaea</name>
    <name type="common">Peanut</name>
    <dbReference type="NCBI Taxonomy" id="3818"/>
    <lineage>
        <taxon>Eukaryota</taxon>
        <taxon>Viridiplantae</taxon>
        <taxon>Streptophyta</taxon>
        <taxon>Embryophyta</taxon>
        <taxon>Tracheophyta</taxon>
        <taxon>Spermatophyta</taxon>
        <taxon>Magnoliopsida</taxon>
        <taxon>eudicotyledons</taxon>
        <taxon>Gunneridae</taxon>
        <taxon>Pentapetalae</taxon>
        <taxon>rosids</taxon>
        <taxon>fabids</taxon>
        <taxon>Fabales</taxon>
        <taxon>Fabaceae</taxon>
        <taxon>Papilionoideae</taxon>
        <taxon>50 kb inversion clade</taxon>
        <taxon>dalbergioids sensu lato</taxon>
        <taxon>Dalbergieae</taxon>
        <taxon>Pterocarpus clade</taxon>
        <taxon>Arachis</taxon>
    </lineage>
</organism>
<reference evidence="2 3" key="1">
    <citation type="submission" date="2019-01" db="EMBL/GenBank/DDBJ databases">
        <title>Sequencing of cultivated peanut Arachis hypogaea provides insights into genome evolution and oil improvement.</title>
        <authorList>
            <person name="Chen X."/>
        </authorList>
    </citation>
    <scope>NUCLEOTIDE SEQUENCE [LARGE SCALE GENOMIC DNA]</scope>
    <source>
        <strain evidence="3">cv. Fuhuasheng</strain>
        <tissue evidence="2">Leaves</tissue>
    </source>
</reference>
<comment type="caution">
    <text evidence="2">The sequence shown here is derived from an EMBL/GenBank/DDBJ whole genome shotgun (WGS) entry which is preliminary data.</text>
</comment>
<dbReference type="Proteomes" id="UP000289738">
    <property type="component" value="Chromosome B06"/>
</dbReference>
<dbReference type="STRING" id="3818.A0A444YMN9"/>
<dbReference type="Gene3D" id="3.40.50.300">
    <property type="entry name" value="P-loop containing nucleotide triphosphate hydrolases"/>
    <property type="match status" value="1"/>
</dbReference>
<evidence type="ECO:0000259" key="1">
    <source>
        <dbReference type="Pfam" id="PF13086"/>
    </source>
</evidence>
<dbReference type="Pfam" id="PF13086">
    <property type="entry name" value="AAA_11"/>
    <property type="match status" value="1"/>
</dbReference>
<dbReference type="InterPro" id="IPR041677">
    <property type="entry name" value="DNA2/NAM7_AAA_11"/>
</dbReference>
<accession>A0A444YMN9</accession>
<dbReference type="InterPro" id="IPR045055">
    <property type="entry name" value="DNA2/NAM7-like"/>
</dbReference>
<evidence type="ECO:0000313" key="3">
    <source>
        <dbReference type="Proteomes" id="UP000289738"/>
    </source>
</evidence>
<dbReference type="GO" id="GO:0004386">
    <property type="term" value="F:helicase activity"/>
    <property type="evidence" value="ECO:0007669"/>
    <property type="project" value="InterPro"/>
</dbReference>
<sequence>MQFEFLRSSLATLTLKLTESHLSRGWSRRRPLSSSPVYRFSRGRFRLKVVALCFRRCSVTVAALSRFVASESVEFEPIPIGSCSKENQSIYQQLFKLRRFSKALPYGVTHASKALEPATLVPLQLLKSSGTKCIMVGDPKQLPATVLSNVASKYLYECSMFERLQRAGHPVIMLTEQVHSLLLDLI</sequence>
<proteinExistence type="predicted"/>
<dbReference type="AlphaFoldDB" id="A0A444YMN9"/>